<dbReference type="Gene3D" id="1.20.5.2950">
    <property type="match status" value="1"/>
</dbReference>
<keyword evidence="3 5" id="KW-0375">Hydrogen ion transport</keyword>
<reference evidence="7 8" key="1">
    <citation type="submission" date="2017-06" db="EMBL/GenBank/DDBJ databases">
        <title>Draft genome sequence of a variant of Elsinoe murrayae.</title>
        <authorList>
            <person name="Cheng Q."/>
        </authorList>
    </citation>
    <scope>NUCLEOTIDE SEQUENCE [LARGE SCALE GENOMIC DNA]</scope>
    <source>
        <strain evidence="7 8">CQ-2017a</strain>
    </source>
</reference>
<dbReference type="STRING" id="2082308.A0A2K1QJ90"/>
<dbReference type="PANTHER" id="PTHR12713:SF11">
    <property type="entry name" value="V-TYPE PROTON ATPASE SUBUNIT G"/>
    <property type="match status" value="1"/>
</dbReference>
<dbReference type="GO" id="GO:0016887">
    <property type="term" value="F:ATP hydrolysis activity"/>
    <property type="evidence" value="ECO:0007669"/>
    <property type="project" value="TreeGrafter"/>
</dbReference>
<comment type="caution">
    <text evidence="7">The sequence shown here is derived from an EMBL/GenBank/DDBJ whole genome shotgun (WGS) entry which is preliminary data.</text>
</comment>
<proteinExistence type="inferred from homology"/>
<comment type="subunit">
    <text evidence="5">V-ATPase is a heteromultimeric enzyme made up of two complexes: the ATP-hydrolytic V1 complex and the proton translocation V0 complex.</text>
</comment>
<comment type="function">
    <text evidence="5">Subunit of the V1 complex of vacuolar(H+)-ATPase (V-ATPase), a multisubunit enzyme composed of a peripheral complex (V1) that hydrolyzes ATP and a membrane integral complex (V0) that translocates protons. V-ATPase is responsible for acidifying and maintaining the pH of intracellular compartments and in some cell types, is targeted to the plasma membrane, where it is responsible for acidifying the extracellular environment.</text>
</comment>
<evidence type="ECO:0000313" key="8">
    <source>
        <dbReference type="Proteomes" id="UP000243797"/>
    </source>
</evidence>
<gene>
    <name evidence="7" type="ORF">CAC42_8217</name>
</gene>
<sequence>MATLSSAVVIASHALGPDHRLTSLQTPACFMAWTGALHLTIVHTDTQDVCLKLCWDTDTAGCEFTKRDKAGSSWESKGRIVSKTKILAERDAQQIVQKAREYRTKRVKDARSEAQKEIDEYRKQKEEEFKKFEKEHSSGNKKAEQDAEKDTEEKLKETKEVGKKSGKKVIDDLLNAVSDVRPVVPNRVEQPT</sequence>
<evidence type="ECO:0000256" key="1">
    <source>
        <dbReference type="ARBA" id="ARBA00010066"/>
    </source>
</evidence>
<keyword evidence="8" id="KW-1185">Reference proteome</keyword>
<comment type="similarity">
    <text evidence="1 5">Belongs to the V-ATPase G subunit family.</text>
</comment>
<dbReference type="OrthoDB" id="250802at2759"/>
<dbReference type="InParanoid" id="A0A2K1QJ90"/>
<dbReference type="PANTHER" id="PTHR12713">
    <property type="entry name" value="VACUOLAR ATP SYNTHASE SUBUNIT G"/>
    <property type="match status" value="1"/>
</dbReference>
<name>A0A2K1QJ90_9PEZI</name>
<evidence type="ECO:0000256" key="5">
    <source>
        <dbReference type="RuleBase" id="RU364019"/>
    </source>
</evidence>
<dbReference type="NCBIfam" id="TIGR01147">
    <property type="entry name" value="V_ATP_synt_G"/>
    <property type="match status" value="1"/>
</dbReference>
<keyword evidence="4 5" id="KW-0406">Ion transport</keyword>
<evidence type="ECO:0000256" key="3">
    <source>
        <dbReference type="ARBA" id="ARBA00022781"/>
    </source>
</evidence>
<evidence type="ECO:0000256" key="2">
    <source>
        <dbReference type="ARBA" id="ARBA00022448"/>
    </source>
</evidence>
<dbReference type="Proteomes" id="UP000243797">
    <property type="component" value="Unassembled WGS sequence"/>
</dbReference>
<dbReference type="FunFam" id="1.20.5.2950:FF:000001">
    <property type="entry name" value="V-type proton ATPase subunit G"/>
    <property type="match status" value="1"/>
</dbReference>
<accession>A0A2K1QJ90</accession>
<protein>
    <recommendedName>
        <fullName evidence="5">V-type proton ATPase subunit G</fullName>
    </recommendedName>
</protein>
<dbReference type="InterPro" id="IPR005124">
    <property type="entry name" value="V-ATPase_G"/>
</dbReference>
<dbReference type="Pfam" id="PF03179">
    <property type="entry name" value="V-ATPase_G"/>
    <property type="match status" value="1"/>
</dbReference>
<dbReference type="GO" id="GO:0000221">
    <property type="term" value="C:vacuolar proton-transporting V-type ATPase, V1 domain"/>
    <property type="evidence" value="ECO:0007669"/>
    <property type="project" value="TreeGrafter"/>
</dbReference>
<evidence type="ECO:0000256" key="6">
    <source>
        <dbReference type="SAM" id="MobiDB-lite"/>
    </source>
</evidence>
<keyword evidence="2 5" id="KW-0813">Transport</keyword>
<organism evidence="7 8">
    <name type="scientific">Sphaceloma murrayae</name>
    <dbReference type="NCBI Taxonomy" id="2082308"/>
    <lineage>
        <taxon>Eukaryota</taxon>
        <taxon>Fungi</taxon>
        <taxon>Dikarya</taxon>
        <taxon>Ascomycota</taxon>
        <taxon>Pezizomycotina</taxon>
        <taxon>Dothideomycetes</taxon>
        <taxon>Dothideomycetidae</taxon>
        <taxon>Myriangiales</taxon>
        <taxon>Elsinoaceae</taxon>
        <taxon>Sphaceloma</taxon>
    </lineage>
</organism>
<dbReference type="GO" id="GO:0046961">
    <property type="term" value="F:proton-transporting ATPase activity, rotational mechanism"/>
    <property type="evidence" value="ECO:0007669"/>
    <property type="project" value="InterPro"/>
</dbReference>
<evidence type="ECO:0000256" key="4">
    <source>
        <dbReference type="ARBA" id="ARBA00023065"/>
    </source>
</evidence>
<evidence type="ECO:0000313" key="7">
    <source>
        <dbReference type="EMBL" id="PNS15216.1"/>
    </source>
</evidence>
<dbReference type="EMBL" id="NKHZ01000080">
    <property type="protein sequence ID" value="PNS15216.1"/>
    <property type="molecule type" value="Genomic_DNA"/>
</dbReference>
<dbReference type="AlphaFoldDB" id="A0A2K1QJ90"/>
<feature type="region of interest" description="Disordered" evidence="6">
    <location>
        <begin position="129"/>
        <end position="168"/>
    </location>
</feature>